<evidence type="ECO:0000313" key="2">
    <source>
        <dbReference type="EMBL" id="NYZ22859.1"/>
    </source>
</evidence>
<reference evidence="2 3" key="1">
    <citation type="submission" date="2020-05" db="EMBL/GenBank/DDBJ databases">
        <title>Azospirillum oleiclasticum sp. nov, a nitrogen-fixing and heavy crude oil-emulsifying bacterium isolated from the crude oil of Yumen Oilfield.</title>
        <authorList>
            <person name="Wu D."/>
            <person name="Cai M."/>
            <person name="Zhang X."/>
        </authorList>
    </citation>
    <scope>NUCLEOTIDE SEQUENCE [LARGE SCALE GENOMIC DNA]</scope>
    <source>
        <strain evidence="2 3">ROY-1-1-2</strain>
    </source>
</reference>
<keyword evidence="3" id="KW-1185">Reference proteome</keyword>
<dbReference type="InterPro" id="IPR041698">
    <property type="entry name" value="Methyltransf_25"/>
</dbReference>
<dbReference type="RefSeq" id="WP_180284613.1">
    <property type="nucleotide sequence ID" value="NZ_JABFDB010000021.1"/>
</dbReference>
<dbReference type="GO" id="GO:0032259">
    <property type="term" value="P:methylation"/>
    <property type="evidence" value="ECO:0007669"/>
    <property type="project" value="UniProtKB-KW"/>
</dbReference>
<dbReference type="Pfam" id="PF13649">
    <property type="entry name" value="Methyltransf_25"/>
    <property type="match status" value="1"/>
</dbReference>
<dbReference type="EMBL" id="JABFDB010000021">
    <property type="protein sequence ID" value="NYZ22859.1"/>
    <property type="molecule type" value="Genomic_DNA"/>
</dbReference>
<accession>A0ABX2TET6</accession>
<organism evidence="2 3">
    <name type="scientific">Azospirillum oleiclasticum</name>
    <dbReference type="NCBI Taxonomy" id="2735135"/>
    <lineage>
        <taxon>Bacteria</taxon>
        <taxon>Pseudomonadati</taxon>
        <taxon>Pseudomonadota</taxon>
        <taxon>Alphaproteobacteria</taxon>
        <taxon>Rhodospirillales</taxon>
        <taxon>Azospirillaceae</taxon>
        <taxon>Azospirillum</taxon>
    </lineage>
</organism>
<dbReference type="CDD" id="cd02440">
    <property type="entry name" value="AdoMet_MTases"/>
    <property type="match status" value="1"/>
</dbReference>
<proteinExistence type="predicted"/>
<feature type="domain" description="Methyltransferase" evidence="1">
    <location>
        <begin position="65"/>
        <end position="155"/>
    </location>
</feature>
<dbReference type="Proteomes" id="UP000584642">
    <property type="component" value="Unassembled WGS sequence"/>
</dbReference>
<gene>
    <name evidence="2" type="ORF">HND93_24390</name>
</gene>
<keyword evidence="2" id="KW-0489">Methyltransferase</keyword>
<comment type="caution">
    <text evidence="2">The sequence shown here is derived from an EMBL/GenBank/DDBJ whole genome shotgun (WGS) entry which is preliminary data.</text>
</comment>
<name>A0ABX2TET6_9PROT</name>
<dbReference type="GO" id="GO:0008168">
    <property type="term" value="F:methyltransferase activity"/>
    <property type="evidence" value="ECO:0007669"/>
    <property type="project" value="UniProtKB-KW"/>
</dbReference>
<evidence type="ECO:0000313" key="3">
    <source>
        <dbReference type="Proteomes" id="UP000584642"/>
    </source>
</evidence>
<evidence type="ECO:0000259" key="1">
    <source>
        <dbReference type="Pfam" id="PF13649"/>
    </source>
</evidence>
<protein>
    <submittedName>
        <fullName evidence="2">Methyltransferase domain-containing protein</fullName>
    </submittedName>
</protein>
<dbReference type="InterPro" id="IPR029063">
    <property type="entry name" value="SAM-dependent_MTases_sf"/>
</dbReference>
<sequence length="237" mass="27156">MAWLDLPRRRLVPELMDGEPVPYEEFRECLRHLAGINRVSGAYRPTLRWLERVAARHPEARPLRVLDVGSGYGDMLRRIAGWARRTGRPVELTGVDLNPWSAKAATEAAEPGEAIRYVTADCFALPDHERPDVIISSLFTHHLDDPQLVRFLRWMEGRARLGWFVNDLHRHAVPHRFVAAAVRVLPFNRLVVHDAPVSVARSFTRRDWEGRLAEAGLAGQAEVRWMLPFRLCVGRLR</sequence>
<keyword evidence="2" id="KW-0808">Transferase</keyword>
<dbReference type="Gene3D" id="3.40.50.150">
    <property type="entry name" value="Vaccinia Virus protein VP39"/>
    <property type="match status" value="1"/>
</dbReference>
<dbReference type="SUPFAM" id="SSF53335">
    <property type="entry name" value="S-adenosyl-L-methionine-dependent methyltransferases"/>
    <property type="match status" value="1"/>
</dbReference>